<comment type="similarity">
    <text evidence="7">Belongs to the U2 small nuclear ribonucleoprotein A family.</text>
</comment>
<dbReference type="InterPro" id="IPR003603">
    <property type="entry name" value="U2A'_phosphoprotein32A_C"/>
</dbReference>
<comment type="subcellular location">
    <subcellularLocation>
        <location evidence="1">Nucleus</location>
    </subcellularLocation>
</comment>
<dbReference type="Pfam" id="PF02037">
    <property type="entry name" value="SAP"/>
    <property type="match status" value="1"/>
</dbReference>
<dbReference type="GO" id="GO:0005681">
    <property type="term" value="C:spliceosomal complex"/>
    <property type="evidence" value="ECO:0007669"/>
    <property type="project" value="UniProtKB-KW"/>
</dbReference>
<dbReference type="EMBL" id="BEYU01000046">
    <property type="protein sequence ID" value="GBG28651.1"/>
    <property type="molecule type" value="Genomic_DNA"/>
</dbReference>
<evidence type="ECO:0000256" key="3">
    <source>
        <dbReference type="ARBA" id="ARBA00022728"/>
    </source>
</evidence>
<keyword evidence="2" id="KW-0433">Leucine-rich repeat</keyword>
<dbReference type="GO" id="GO:0000398">
    <property type="term" value="P:mRNA splicing, via spliceosome"/>
    <property type="evidence" value="ECO:0007669"/>
    <property type="project" value="InterPro"/>
</dbReference>
<dbReference type="PROSITE" id="PS50800">
    <property type="entry name" value="SAP"/>
    <property type="match status" value="1"/>
</dbReference>
<dbReference type="Pfam" id="PF14580">
    <property type="entry name" value="LRR_9"/>
    <property type="match status" value="1"/>
</dbReference>
<dbReference type="SUPFAM" id="SSF52058">
    <property type="entry name" value="L domain-like"/>
    <property type="match status" value="1"/>
</dbReference>
<dbReference type="InterPro" id="IPR044640">
    <property type="entry name" value="RU2A"/>
</dbReference>
<dbReference type="PANTHER" id="PTHR10552">
    <property type="entry name" value="U2 SMALL NUCLEAR RIBONUCLEOPROTEIN A"/>
    <property type="match status" value="1"/>
</dbReference>
<dbReference type="PANTHER" id="PTHR10552:SF6">
    <property type="entry name" value="U2 SMALL NUCLEAR RIBONUCLEOPROTEIN A"/>
    <property type="match status" value="1"/>
</dbReference>
<reference evidence="10 11" key="1">
    <citation type="submission" date="2017-12" db="EMBL/GenBank/DDBJ databases">
        <title>Sequencing, de novo assembly and annotation of complete genome of a new Thraustochytrid species, strain FCC1311.</title>
        <authorList>
            <person name="Sedici K."/>
            <person name="Godart F."/>
            <person name="Aiese Cigliano R."/>
            <person name="Sanseverino W."/>
            <person name="Barakat M."/>
            <person name="Ortet P."/>
            <person name="Marechal E."/>
            <person name="Cagnac O."/>
            <person name="Amato A."/>
        </authorList>
    </citation>
    <scope>NUCLEOTIDE SEQUENCE [LARGE SCALE GENOMIC DNA]</scope>
</reference>
<feature type="compositionally biased region" description="Basic and acidic residues" evidence="8">
    <location>
        <begin position="312"/>
        <end position="321"/>
    </location>
</feature>
<evidence type="ECO:0000256" key="1">
    <source>
        <dbReference type="ARBA" id="ARBA00004123"/>
    </source>
</evidence>
<protein>
    <submittedName>
        <fullName evidence="10">U2 small nuclear ribonucleoprotein A</fullName>
    </submittedName>
</protein>
<dbReference type="FunFam" id="3.80.10.10:FF:000026">
    <property type="entry name" value="U2 small nuclear ribonucleoprotein A"/>
    <property type="match status" value="1"/>
</dbReference>
<name>A0A2R5GK44_9STRA</name>
<evidence type="ECO:0000256" key="6">
    <source>
        <dbReference type="ARBA" id="ARBA00023242"/>
    </source>
</evidence>
<keyword evidence="6" id="KW-0539">Nucleus</keyword>
<evidence type="ECO:0000256" key="2">
    <source>
        <dbReference type="ARBA" id="ARBA00022614"/>
    </source>
</evidence>
<accession>A0A2R5GK44</accession>
<keyword evidence="3" id="KW-0507">mRNA processing</keyword>
<comment type="caution">
    <text evidence="10">The sequence shown here is derived from an EMBL/GenBank/DDBJ whole genome shotgun (WGS) entry which is preliminary data.</text>
</comment>
<feature type="compositionally biased region" description="Low complexity" evidence="8">
    <location>
        <begin position="254"/>
        <end position="266"/>
    </location>
</feature>
<keyword evidence="5" id="KW-0508">mRNA splicing</keyword>
<dbReference type="InParanoid" id="A0A2R5GK44"/>
<dbReference type="Gene3D" id="1.10.720.30">
    <property type="entry name" value="SAP domain"/>
    <property type="match status" value="1"/>
</dbReference>
<proteinExistence type="inferred from homology"/>
<dbReference type="InterPro" id="IPR003034">
    <property type="entry name" value="SAP_dom"/>
</dbReference>
<organism evidence="10 11">
    <name type="scientific">Hondaea fermentalgiana</name>
    <dbReference type="NCBI Taxonomy" id="2315210"/>
    <lineage>
        <taxon>Eukaryota</taxon>
        <taxon>Sar</taxon>
        <taxon>Stramenopiles</taxon>
        <taxon>Bigyra</taxon>
        <taxon>Labyrinthulomycetes</taxon>
        <taxon>Thraustochytrida</taxon>
        <taxon>Thraustochytriidae</taxon>
        <taxon>Hondaea</taxon>
    </lineage>
</organism>
<keyword evidence="4" id="KW-0677">Repeat</keyword>
<evidence type="ECO:0000256" key="4">
    <source>
        <dbReference type="ARBA" id="ARBA00022737"/>
    </source>
</evidence>
<keyword evidence="3" id="KW-0747">Spliceosome</keyword>
<dbReference type="PROSITE" id="PS51450">
    <property type="entry name" value="LRR"/>
    <property type="match status" value="1"/>
</dbReference>
<evidence type="ECO:0000256" key="7">
    <source>
        <dbReference type="ARBA" id="ARBA00024196"/>
    </source>
</evidence>
<evidence type="ECO:0000313" key="11">
    <source>
        <dbReference type="Proteomes" id="UP000241890"/>
    </source>
</evidence>
<dbReference type="InterPro" id="IPR036361">
    <property type="entry name" value="SAP_dom_sf"/>
</dbReference>
<evidence type="ECO:0000259" key="9">
    <source>
        <dbReference type="PROSITE" id="PS50800"/>
    </source>
</evidence>
<keyword evidence="10" id="KW-0687">Ribonucleoprotein</keyword>
<dbReference type="SUPFAM" id="SSF68906">
    <property type="entry name" value="SAP domain"/>
    <property type="match status" value="1"/>
</dbReference>
<dbReference type="InterPro" id="IPR001611">
    <property type="entry name" value="Leu-rich_rpt"/>
</dbReference>
<feature type="region of interest" description="Disordered" evidence="8">
    <location>
        <begin position="254"/>
        <end position="372"/>
    </location>
</feature>
<evidence type="ECO:0000313" key="10">
    <source>
        <dbReference type="EMBL" id="GBG28651.1"/>
    </source>
</evidence>
<dbReference type="InterPro" id="IPR032675">
    <property type="entry name" value="LRR_dom_sf"/>
</dbReference>
<dbReference type="AlphaFoldDB" id="A0A2R5GK44"/>
<dbReference type="GO" id="GO:0030620">
    <property type="term" value="F:U2 snRNA binding"/>
    <property type="evidence" value="ECO:0007669"/>
    <property type="project" value="InterPro"/>
</dbReference>
<evidence type="ECO:0000256" key="8">
    <source>
        <dbReference type="SAM" id="MobiDB-lite"/>
    </source>
</evidence>
<dbReference type="Gene3D" id="3.80.10.10">
    <property type="entry name" value="Ribonuclease Inhibitor"/>
    <property type="match status" value="1"/>
</dbReference>
<dbReference type="Proteomes" id="UP000241890">
    <property type="component" value="Unassembled WGS sequence"/>
</dbReference>
<evidence type="ECO:0000256" key="5">
    <source>
        <dbReference type="ARBA" id="ARBA00023187"/>
    </source>
</evidence>
<feature type="compositionally biased region" description="Low complexity" evidence="8">
    <location>
        <begin position="274"/>
        <end position="284"/>
    </location>
</feature>
<gene>
    <name evidence="10" type="ORF">FCC1311_048722</name>
</gene>
<feature type="domain" description="SAP" evidence="9">
    <location>
        <begin position="377"/>
        <end position="411"/>
    </location>
</feature>
<dbReference type="OrthoDB" id="433501at2759"/>
<sequence>MKLTADTIRSARVFVNALREREIDLRGRKIAVVENLGALLDQVDVLDLTDNEIEVVENFPRLKRLKWILLSNNRVARIRDQVAEAVPGLRVLVLANNRISLLSEIDKLAAFTSLEVLNLEDNPVQHQTNYRLYVIHKIPSLIILDHDRVRARERDDAARVFGSAQGQAFVSKVQQQGKAMEQDTANRGVVLSPEQKQVLAAALAQATTQDDIERLERMLRAGIVPDENTLRIIEANVQGSGAGDKGRVTSAVTSNANSNANSNSNAMDVDEQEGAAQQPAAQGGTSLPAAAEDQDMHESSGDGMRAINGSETPEKPTENDPPHPQTSAAAAPPQESSSSPQQSSTPPQDAQKSLPPSSTLATDTREDDEDADARAQLESMTVKELKAELERRQLDTKGLKAVLKARLKEHLDVRATNKSA</sequence>
<feature type="compositionally biased region" description="Low complexity" evidence="8">
    <location>
        <begin position="325"/>
        <end position="351"/>
    </location>
</feature>
<keyword evidence="11" id="KW-1185">Reference proteome</keyword>
<dbReference type="SMART" id="SM00446">
    <property type="entry name" value="LRRcap"/>
    <property type="match status" value="1"/>
</dbReference>
<dbReference type="SMART" id="SM00513">
    <property type="entry name" value="SAP"/>
    <property type="match status" value="1"/>
</dbReference>